<organism evidence="2 3">
    <name type="scientific">Vigna unguiculata</name>
    <name type="common">Cowpea</name>
    <dbReference type="NCBI Taxonomy" id="3917"/>
    <lineage>
        <taxon>Eukaryota</taxon>
        <taxon>Viridiplantae</taxon>
        <taxon>Streptophyta</taxon>
        <taxon>Embryophyta</taxon>
        <taxon>Tracheophyta</taxon>
        <taxon>Spermatophyta</taxon>
        <taxon>Magnoliopsida</taxon>
        <taxon>eudicotyledons</taxon>
        <taxon>Gunneridae</taxon>
        <taxon>Pentapetalae</taxon>
        <taxon>rosids</taxon>
        <taxon>fabids</taxon>
        <taxon>Fabales</taxon>
        <taxon>Fabaceae</taxon>
        <taxon>Papilionoideae</taxon>
        <taxon>50 kb inversion clade</taxon>
        <taxon>NPAAA clade</taxon>
        <taxon>indigoferoid/millettioid clade</taxon>
        <taxon>Phaseoleae</taxon>
        <taxon>Vigna</taxon>
    </lineage>
</organism>
<evidence type="ECO:0000313" key="1">
    <source>
        <dbReference type="EMBL" id="QCE11118.1"/>
    </source>
</evidence>
<evidence type="ECO:0000313" key="3">
    <source>
        <dbReference type="Proteomes" id="UP000501690"/>
    </source>
</evidence>
<gene>
    <name evidence="1" type="ORF">DEO72_LG10g2351</name>
    <name evidence="2" type="ORF">DEO72_LG10g2353</name>
</gene>
<protein>
    <submittedName>
        <fullName evidence="2">Uncharacterized protein</fullName>
    </submittedName>
</protein>
<sequence length="58" mass="6346">MVIELRKEKHAAGSQTMVEALRCITNLGFSHGEGEKMEVGDCFVSADAWRNRCGGYGV</sequence>
<dbReference type="AlphaFoldDB" id="A0A4D6NB50"/>
<dbReference type="EMBL" id="CP039354">
    <property type="protein sequence ID" value="QCE11118.1"/>
    <property type="molecule type" value="Genomic_DNA"/>
</dbReference>
<evidence type="ECO:0000313" key="2">
    <source>
        <dbReference type="EMBL" id="QCE11120.1"/>
    </source>
</evidence>
<dbReference type="EMBL" id="CP039354">
    <property type="protein sequence ID" value="QCE11120.1"/>
    <property type="molecule type" value="Genomic_DNA"/>
</dbReference>
<proteinExistence type="predicted"/>
<name>A0A4D6NB50_VIGUN</name>
<reference evidence="2 3" key="1">
    <citation type="submission" date="2019-04" db="EMBL/GenBank/DDBJ databases">
        <title>An improved genome assembly and genetic linkage map for asparagus bean, Vigna unguiculata ssp. sesquipedialis.</title>
        <authorList>
            <person name="Xia Q."/>
            <person name="Zhang R."/>
            <person name="Dong Y."/>
        </authorList>
    </citation>
    <scope>NUCLEOTIDE SEQUENCE [LARGE SCALE GENOMIC DNA]</scope>
    <source>
        <tissue evidence="2">Leaf</tissue>
    </source>
</reference>
<accession>A0A4D6NB50</accession>
<dbReference type="Proteomes" id="UP000501690">
    <property type="component" value="Linkage Group LG10"/>
</dbReference>
<keyword evidence="3" id="KW-1185">Reference proteome</keyword>